<evidence type="ECO:0000313" key="5">
    <source>
        <dbReference type="EMBL" id="TES85302.1"/>
    </source>
</evidence>
<reference evidence="5 6" key="1">
    <citation type="submission" date="2019-03" db="EMBL/GenBank/DDBJ databases">
        <title>Metabolic potential of uncultured bacteria and archaea associated with petroleum seepage in deep-sea sediments.</title>
        <authorList>
            <person name="Dong X."/>
            <person name="Hubert C."/>
        </authorList>
    </citation>
    <scope>NUCLEOTIDE SEQUENCE [LARGE SCALE GENOMIC DNA]</scope>
    <source>
        <strain evidence="5">E44_bin92</strain>
    </source>
</reference>
<accession>A0A523QIA6</accession>
<dbReference type="GO" id="GO:0051536">
    <property type="term" value="F:iron-sulfur cluster binding"/>
    <property type="evidence" value="ECO:0007669"/>
    <property type="project" value="UniProtKB-KW"/>
</dbReference>
<dbReference type="Gene3D" id="3.30.70.20">
    <property type="match status" value="1"/>
</dbReference>
<dbReference type="InterPro" id="IPR017900">
    <property type="entry name" value="4Fe4S_Fe_S_CS"/>
</dbReference>
<dbReference type="AlphaFoldDB" id="A0A523QIA6"/>
<sequence>MKIYINEDFCSGCGICIEFCPRKVLDSSSSLSKKGVFPPVVNRIEECTGCNMCELYCPDFAIAVEENKDE</sequence>
<feature type="domain" description="4Fe-4S ferredoxin-type" evidence="4">
    <location>
        <begin position="1"/>
        <end position="30"/>
    </location>
</feature>
<keyword evidence="1" id="KW-0479">Metal-binding</keyword>
<evidence type="ECO:0000313" key="6">
    <source>
        <dbReference type="Proteomes" id="UP000320781"/>
    </source>
</evidence>
<keyword evidence="3" id="KW-0411">Iron-sulfur</keyword>
<dbReference type="Pfam" id="PF12838">
    <property type="entry name" value="Fer4_7"/>
    <property type="match status" value="1"/>
</dbReference>
<dbReference type="PANTHER" id="PTHR43122">
    <property type="entry name" value="FERREDOXIN SUBUNIT OF PYRUVATE:FLAVODOXIN OXIDOREDUCTASE-RELATED"/>
    <property type="match status" value="1"/>
</dbReference>
<dbReference type="Proteomes" id="UP000320781">
    <property type="component" value="Unassembled WGS sequence"/>
</dbReference>
<dbReference type="PROSITE" id="PS00198">
    <property type="entry name" value="4FE4S_FER_1"/>
    <property type="match status" value="2"/>
</dbReference>
<organism evidence="5 6">
    <name type="scientific">Aerophobetes bacterium</name>
    <dbReference type="NCBI Taxonomy" id="2030807"/>
    <lineage>
        <taxon>Bacteria</taxon>
        <taxon>Candidatus Aerophobota</taxon>
    </lineage>
</organism>
<proteinExistence type="predicted"/>
<dbReference type="SUPFAM" id="SSF54862">
    <property type="entry name" value="4Fe-4S ferredoxins"/>
    <property type="match status" value="1"/>
</dbReference>
<dbReference type="InterPro" id="IPR017896">
    <property type="entry name" value="4Fe4S_Fe-S-bd"/>
</dbReference>
<dbReference type="EMBL" id="SOKU01000233">
    <property type="protein sequence ID" value="TES85302.1"/>
    <property type="molecule type" value="Genomic_DNA"/>
</dbReference>
<dbReference type="GO" id="GO:0046872">
    <property type="term" value="F:metal ion binding"/>
    <property type="evidence" value="ECO:0007669"/>
    <property type="project" value="UniProtKB-KW"/>
</dbReference>
<name>A0A523QIA6_UNCAE</name>
<comment type="caution">
    <text evidence="5">The sequence shown here is derived from an EMBL/GenBank/DDBJ whole genome shotgun (WGS) entry which is preliminary data.</text>
</comment>
<keyword evidence="2" id="KW-0408">Iron</keyword>
<gene>
    <name evidence="5" type="ORF">E3J95_04725</name>
</gene>
<protein>
    <submittedName>
        <fullName evidence="5">4Fe-4S dicluster domain-containing protein</fullName>
    </submittedName>
</protein>
<dbReference type="PROSITE" id="PS51379">
    <property type="entry name" value="4FE4S_FER_2"/>
    <property type="match status" value="2"/>
</dbReference>
<evidence type="ECO:0000259" key="4">
    <source>
        <dbReference type="PROSITE" id="PS51379"/>
    </source>
</evidence>
<evidence type="ECO:0000256" key="1">
    <source>
        <dbReference type="ARBA" id="ARBA00022723"/>
    </source>
</evidence>
<evidence type="ECO:0000256" key="2">
    <source>
        <dbReference type="ARBA" id="ARBA00023004"/>
    </source>
</evidence>
<evidence type="ECO:0000256" key="3">
    <source>
        <dbReference type="ARBA" id="ARBA00023014"/>
    </source>
</evidence>
<dbReference type="PANTHER" id="PTHR43122:SF1">
    <property type="entry name" value="IRON-SULFUR-BINDING PROTEIN"/>
    <property type="match status" value="1"/>
</dbReference>
<feature type="domain" description="4Fe-4S ferredoxin-type" evidence="4">
    <location>
        <begin position="37"/>
        <end position="67"/>
    </location>
</feature>